<keyword evidence="2" id="KW-1185">Reference proteome</keyword>
<evidence type="ECO:0000313" key="2">
    <source>
        <dbReference type="Proteomes" id="UP000002209"/>
    </source>
</evidence>
<dbReference type="KEGG" id="gau:GAU_1800"/>
<dbReference type="AlphaFoldDB" id="C1A417"/>
<sequence length="65" mass="7561">MAMTPTPPAARCECGPEFVTGVQIVGEYDGVLYHECMQCRVRWHRWKEGTWQHGKAKRFVERTHA</sequence>
<gene>
    <name evidence="1" type="ordered locus">GAU_1800</name>
</gene>
<dbReference type="EMBL" id="AP009153">
    <property type="protein sequence ID" value="BAH38842.1"/>
    <property type="molecule type" value="Genomic_DNA"/>
</dbReference>
<proteinExistence type="predicted"/>
<dbReference type="HOGENOM" id="CLU_2843584_0_0_0"/>
<protein>
    <submittedName>
        <fullName evidence="1">Uncharacterized protein</fullName>
    </submittedName>
</protein>
<organism evidence="1 2">
    <name type="scientific">Gemmatimonas aurantiaca (strain DSM 14586 / JCM 11422 / NBRC 100505 / T-27)</name>
    <dbReference type="NCBI Taxonomy" id="379066"/>
    <lineage>
        <taxon>Bacteria</taxon>
        <taxon>Pseudomonadati</taxon>
        <taxon>Gemmatimonadota</taxon>
        <taxon>Gemmatimonadia</taxon>
        <taxon>Gemmatimonadales</taxon>
        <taxon>Gemmatimonadaceae</taxon>
        <taxon>Gemmatimonas</taxon>
    </lineage>
</organism>
<dbReference type="Proteomes" id="UP000002209">
    <property type="component" value="Chromosome"/>
</dbReference>
<evidence type="ECO:0000313" key="1">
    <source>
        <dbReference type="EMBL" id="BAH38842.1"/>
    </source>
</evidence>
<accession>C1A417</accession>
<name>C1A417_GEMAT</name>
<dbReference type="STRING" id="379066.GAU_1800"/>
<reference evidence="2" key="1">
    <citation type="submission" date="2006-03" db="EMBL/GenBank/DDBJ databases">
        <title>Complete genome sequence of Gemmatimonas aurantiaca T-27 that represents a novel phylum Gemmatimonadetes.</title>
        <authorList>
            <person name="Takasaki K."/>
            <person name="Ichikawa N."/>
            <person name="Miura H."/>
            <person name="Matsushita S."/>
            <person name="Watanabe Y."/>
            <person name="Oguchi A."/>
            <person name="Ankai A."/>
            <person name="Yashiro I."/>
            <person name="Takahashi M."/>
            <person name="Terui Y."/>
            <person name="Fukui S."/>
            <person name="Yokoyama H."/>
            <person name="Tanikawa S."/>
            <person name="Hanada S."/>
            <person name="Kamagata Y."/>
            <person name="Fujita N."/>
        </authorList>
    </citation>
    <scope>NUCLEOTIDE SEQUENCE [LARGE SCALE GENOMIC DNA]</scope>
    <source>
        <strain evidence="2">T-27 / DSM 14586 / JCM 11422 / NBRC 100505</strain>
    </source>
</reference>